<accession>A0ABQ4EHE8</accession>
<reference evidence="1 2" key="1">
    <citation type="submission" date="2021-01" db="EMBL/GenBank/DDBJ databases">
        <title>Whole genome shotgun sequence of Plantactinospora mayteni NBRC 109088.</title>
        <authorList>
            <person name="Komaki H."/>
            <person name="Tamura T."/>
        </authorList>
    </citation>
    <scope>NUCLEOTIDE SEQUENCE [LARGE SCALE GENOMIC DNA]</scope>
    <source>
        <strain evidence="1 2">NBRC 109088</strain>
    </source>
</reference>
<sequence>MNKTAVAALLGAADPVLVGRLMARSAGARTALDADLLPTALVDAVMASDDMVLRRALAGNRIFLRDHRERAVELARTGGDPLTGTALLLNEETDDEIRTAVWQAADPTDPGWRAPGGLVALLVNRDWRRQQPLWHCVGRSPFPEIDAAFLRHVLGGWRLQLAALENLWRHHGRAEVRTVFAQAAQRHPLVAELVDAALAEPETGTDDHLALRRQVEPLREPQWSVRMLRLVEERHGQELADDQRIDWPAVLAEHRRQPFSYSVLAQLVRREECPDEFLVGILDRKLAVPAGRDLLAPLAKHERGVSLAVLAAFVQAPREGGDADARFASVVRASLEQGTVTVDDVLTILTPMSTLCGILHKGDGMLNEAVGARVEGTLGSDPGAWRALWKLLPRWKEPLAPLLAAAVENAGRTAEWVSPKTAPYPSPEQFMAAPKMTVPRTALYALLNACPARIRLDVLPVLDELAQFDLLSRLRFAPEVFDGVLNRGDRPLLRLLAANRHLTDEQRARLLALGDPDVHAQLYFRVSDPRKREIAIGVRRFGTVGDGDPMFADPDPVRLGNVLRFFYFDSKRQWATLSPALESGQVDVAIALLKAIRIPSGLLQLRMLLAVARRDGVPAARELLAADLSDRKYKGAAWEKDAHQAAQTALATTAADGDAVAVGRLADIVVEWSGPERWIARLREVSSQAAAGIEAKLDAERHTVDWALLVREHERSTFPPDVLTYLEKLPGCPPLPQRTDGGWLERWRDHSAALAAGETTLDNILAAAQPARDVLWIGERNGWWQRPDNPLPRLCADLLRTDLDAWQLVVTLLDDFPDTLPELLRTAAAVVTPMPAASG</sequence>
<comment type="caution">
    <text evidence="1">The sequence shown here is derived from an EMBL/GenBank/DDBJ whole genome shotgun (WGS) entry which is preliminary data.</text>
</comment>
<name>A0ABQ4EHE8_9ACTN</name>
<keyword evidence="2" id="KW-1185">Reference proteome</keyword>
<proteinExistence type="predicted"/>
<dbReference type="RefSeq" id="WP_203855313.1">
    <property type="nucleotide sequence ID" value="NZ_BAAAZQ010000003.1"/>
</dbReference>
<protein>
    <submittedName>
        <fullName evidence="1">Uncharacterized protein</fullName>
    </submittedName>
</protein>
<dbReference type="Proteomes" id="UP000621500">
    <property type="component" value="Unassembled WGS sequence"/>
</dbReference>
<evidence type="ECO:0000313" key="1">
    <source>
        <dbReference type="EMBL" id="GIG93632.1"/>
    </source>
</evidence>
<evidence type="ECO:0000313" key="2">
    <source>
        <dbReference type="Proteomes" id="UP000621500"/>
    </source>
</evidence>
<gene>
    <name evidence="1" type="ORF">Pma05_02050</name>
</gene>
<organism evidence="1 2">
    <name type="scientific">Plantactinospora mayteni</name>
    <dbReference type="NCBI Taxonomy" id="566021"/>
    <lineage>
        <taxon>Bacteria</taxon>
        <taxon>Bacillati</taxon>
        <taxon>Actinomycetota</taxon>
        <taxon>Actinomycetes</taxon>
        <taxon>Micromonosporales</taxon>
        <taxon>Micromonosporaceae</taxon>
        <taxon>Plantactinospora</taxon>
    </lineage>
</organism>
<dbReference type="EMBL" id="BONX01000002">
    <property type="protein sequence ID" value="GIG93632.1"/>
    <property type="molecule type" value="Genomic_DNA"/>
</dbReference>